<dbReference type="HAMAP" id="MF_00278">
    <property type="entry name" value="HisH"/>
    <property type="match status" value="1"/>
</dbReference>
<dbReference type="SUPFAM" id="SSF52317">
    <property type="entry name" value="Class I glutamine amidotransferase-like"/>
    <property type="match status" value="1"/>
</dbReference>
<evidence type="ECO:0000256" key="9">
    <source>
        <dbReference type="ARBA" id="ARBA00049534"/>
    </source>
</evidence>
<evidence type="ECO:0000256" key="6">
    <source>
        <dbReference type="ARBA" id="ARBA00023102"/>
    </source>
</evidence>
<comment type="subunit">
    <text evidence="2 10">Heterodimer of HisH and HisF.</text>
</comment>
<evidence type="ECO:0000256" key="3">
    <source>
        <dbReference type="ARBA" id="ARBA00022605"/>
    </source>
</evidence>
<evidence type="ECO:0000256" key="5">
    <source>
        <dbReference type="ARBA" id="ARBA00022962"/>
    </source>
</evidence>
<dbReference type="NCBIfam" id="TIGR01855">
    <property type="entry name" value="IMP_synth_hisH"/>
    <property type="match status" value="1"/>
</dbReference>
<dbReference type="RefSeq" id="WP_407030396.1">
    <property type="nucleotide sequence ID" value="NZ_JAQGEF010000004.1"/>
</dbReference>
<keyword evidence="10" id="KW-0963">Cytoplasm</keyword>
<dbReference type="InterPro" id="IPR017926">
    <property type="entry name" value="GATASE"/>
</dbReference>
<dbReference type="EMBL" id="JAQGEF010000004">
    <property type="protein sequence ID" value="MDA3614068.1"/>
    <property type="molecule type" value="Genomic_DNA"/>
</dbReference>
<dbReference type="Proteomes" id="UP001210231">
    <property type="component" value="Unassembled WGS sequence"/>
</dbReference>
<evidence type="ECO:0000256" key="8">
    <source>
        <dbReference type="ARBA" id="ARBA00047838"/>
    </source>
</evidence>
<comment type="catalytic activity">
    <reaction evidence="9 10">
        <text>L-glutamine + H2O = L-glutamate + NH4(+)</text>
        <dbReference type="Rhea" id="RHEA:15889"/>
        <dbReference type="ChEBI" id="CHEBI:15377"/>
        <dbReference type="ChEBI" id="CHEBI:28938"/>
        <dbReference type="ChEBI" id="CHEBI:29985"/>
        <dbReference type="ChEBI" id="CHEBI:58359"/>
        <dbReference type="EC" id="3.5.1.2"/>
    </reaction>
</comment>
<dbReference type="PANTHER" id="PTHR42701">
    <property type="entry name" value="IMIDAZOLE GLYCEROL PHOSPHATE SYNTHASE SUBUNIT HISH"/>
    <property type="match status" value="1"/>
</dbReference>
<keyword evidence="7 10" id="KW-0456">Lyase</keyword>
<dbReference type="EC" id="3.5.1.2" evidence="10"/>
<evidence type="ECO:0000313" key="13">
    <source>
        <dbReference type="Proteomes" id="UP001210231"/>
    </source>
</evidence>
<dbReference type="InterPro" id="IPR029062">
    <property type="entry name" value="Class_I_gatase-like"/>
</dbReference>
<keyword evidence="13" id="KW-1185">Reference proteome</keyword>
<protein>
    <recommendedName>
        <fullName evidence="10">Imidazole glycerol phosphate synthase subunit HisH</fullName>
        <ecNumber evidence="10">4.3.2.10</ecNumber>
    </recommendedName>
    <alternativeName>
        <fullName evidence="10">IGP synthase glutaminase subunit</fullName>
        <ecNumber evidence="10">3.5.1.2</ecNumber>
    </alternativeName>
    <alternativeName>
        <fullName evidence="10">IGP synthase subunit HisH</fullName>
    </alternativeName>
    <alternativeName>
        <fullName evidence="10">ImGP synthase subunit HisH</fullName>
        <shortName evidence="10">IGPS subunit HisH</shortName>
    </alternativeName>
</protein>
<keyword evidence="3 10" id="KW-0028">Amino-acid biosynthesis</keyword>
<feature type="active site" evidence="10">
    <location>
        <position position="187"/>
    </location>
</feature>
<evidence type="ECO:0000256" key="2">
    <source>
        <dbReference type="ARBA" id="ARBA00011152"/>
    </source>
</evidence>
<sequence>MQTIAIIDYGMGNLASIANMIKKTGGKCNIVNNAGLLPMYDKVILPGVGAFDTAINNIKINGLWDALNKFALEDKKPVLGICLGMQLLCNQSEEGVEKGFGWIDADVRKLQLNNSSLRTPHMGWNTLHVQNKAFPLFKNTEAEQRFYFVHSYAVACNKQENIAATTNYGGHFHSVIWNHNIMGFQCHPEKSHKFGMQIFKNFIEL</sequence>
<dbReference type="Pfam" id="PF00117">
    <property type="entry name" value="GATase"/>
    <property type="match status" value="1"/>
</dbReference>
<organism evidence="12 13">
    <name type="scientific">Polluticaenibacter yanchengensis</name>
    <dbReference type="NCBI Taxonomy" id="3014562"/>
    <lineage>
        <taxon>Bacteria</taxon>
        <taxon>Pseudomonadati</taxon>
        <taxon>Bacteroidota</taxon>
        <taxon>Chitinophagia</taxon>
        <taxon>Chitinophagales</taxon>
        <taxon>Chitinophagaceae</taxon>
        <taxon>Polluticaenibacter</taxon>
    </lineage>
</organism>
<reference evidence="12 13" key="1">
    <citation type="submission" date="2022-12" db="EMBL/GenBank/DDBJ databases">
        <title>Chitinophagaceae gen. sp. nov., a new member of the family Chitinophagaceae, isolated from soil in a chemical factory.</title>
        <authorList>
            <person name="Ke Z."/>
        </authorList>
    </citation>
    <scope>NUCLEOTIDE SEQUENCE [LARGE SCALE GENOMIC DNA]</scope>
    <source>
        <strain evidence="12 13">LY-5</strain>
    </source>
</reference>
<keyword evidence="4 10" id="KW-0378">Hydrolase</keyword>
<feature type="active site" description="Nucleophile" evidence="10">
    <location>
        <position position="82"/>
    </location>
</feature>
<proteinExistence type="inferred from homology"/>
<dbReference type="PANTHER" id="PTHR42701:SF1">
    <property type="entry name" value="IMIDAZOLE GLYCEROL PHOSPHATE SYNTHASE SUBUNIT HISH"/>
    <property type="match status" value="1"/>
</dbReference>
<feature type="active site" evidence="10">
    <location>
        <position position="189"/>
    </location>
</feature>
<evidence type="ECO:0000256" key="1">
    <source>
        <dbReference type="ARBA" id="ARBA00005091"/>
    </source>
</evidence>
<evidence type="ECO:0000259" key="11">
    <source>
        <dbReference type="Pfam" id="PF00117"/>
    </source>
</evidence>
<dbReference type="PROSITE" id="PS51273">
    <property type="entry name" value="GATASE_TYPE_1"/>
    <property type="match status" value="1"/>
</dbReference>
<dbReference type="EC" id="4.3.2.10" evidence="10"/>
<evidence type="ECO:0000256" key="10">
    <source>
        <dbReference type="HAMAP-Rule" id="MF_00278"/>
    </source>
</evidence>
<comment type="pathway">
    <text evidence="1 10">Amino-acid biosynthesis; L-histidine biosynthesis; L-histidine from 5-phospho-alpha-D-ribose 1-diphosphate: step 5/9.</text>
</comment>
<evidence type="ECO:0000313" key="12">
    <source>
        <dbReference type="EMBL" id="MDA3614068.1"/>
    </source>
</evidence>
<dbReference type="InterPro" id="IPR010139">
    <property type="entry name" value="Imidazole-glycPsynth_HisH"/>
</dbReference>
<keyword evidence="6 10" id="KW-0368">Histidine biosynthesis</keyword>
<comment type="function">
    <text evidence="10">IGPS catalyzes the conversion of PRFAR and glutamine to IGP, AICAR and glutamate. The HisH subunit catalyzes the hydrolysis of glutamine to glutamate and ammonia as part of the synthesis of IGP and AICAR. The resulting ammonia molecule is channeled to the active site of HisF.</text>
</comment>
<dbReference type="CDD" id="cd01748">
    <property type="entry name" value="GATase1_IGP_Synthase"/>
    <property type="match status" value="1"/>
</dbReference>
<gene>
    <name evidence="10 12" type="primary">hisH</name>
    <name evidence="12" type="ORF">O3P16_04570</name>
</gene>
<comment type="catalytic activity">
    <reaction evidence="8 10">
        <text>5-[(5-phospho-1-deoxy-D-ribulos-1-ylimino)methylamino]-1-(5-phospho-beta-D-ribosyl)imidazole-4-carboxamide + L-glutamine = D-erythro-1-(imidazol-4-yl)glycerol 3-phosphate + 5-amino-1-(5-phospho-beta-D-ribosyl)imidazole-4-carboxamide + L-glutamate + H(+)</text>
        <dbReference type="Rhea" id="RHEA:24793"/>
        <dbReference type="ChEBI" id="CHEBI:15378"/>
        <dbReference type="ChEBI" id="CHEBI:29985"/>
        <dbReference type="ChEBI" id="CHEBI:58278"/>
        <dbReference type="ChEBI" id="CHEBI:58359"/>
        <dbReference type="ChEBI" id="CHEBI:58475"/>
        <dbReference type="ChEBI" id="CHEBI:58525"/>
        <dbReference type="EC" id="4.3.2.10"/>
    </reaction>
</comment>
<comment type="caution">
    <text evidence="12">The sequence shown here is derived from an EMBL/GenBank/DDBJ whole genome shotgun (WGS) entry which is preliminary data.</text>
</comment>
<feature type="domain" description="Glutamine amidotransferase" evidence="11">
    <location>
        <begin position="6"/>
        <end position="203"/>
    </location>
</feature>
<dbReference type="Gene3D" id="3.40.50.880">
    <property type="match status" value="1"/>
</dbReference>
<keyword evidence="5 10" id="KW-0315">Glutamine amidotransferase</keyword>
<dbReference type="PIRSF" id="PIRSF000495">
    <property type="entry name" value="Amidotransf_hisH"/>
    <property type="match status" value="1"/>
</dbReference>
<evidence type="ECO:0000256" key="7">
    <source>
        <dbReference type="ARBA" id="ARBA00023239"/>
    </source>
</evidence>
<dbReference type="GO" id="GO:0016829">
    <property type="term" value="F:lyase activity"/>
    <property type="evidence" value="ECO:0007669"/>
    <property type="project" value="UniProtKB-KW"/>
</dbReference>
<name>A0ABT4UIQ4_9BACT</name>
<comment type="subcellular location">
    <subcellularLocation>
        <location evidence="10">Cytoplasm</location>
    </subcellularLocation>
</comment>
<evidence type="ECO:0000256" key="4">
    <source>
        <dbReference type="ARBA" id="ARBA00022801"/>
    </source>
</evidence>
<accession>A0ABT4UIQ4</accession>